<reference evidence="3" key="2">
    <citation type="submission" date="2022-03" db="EMBL/GenBank/DDBJ databases">
        <title>Draft title - Genomic analysis of global carrot germplasm unveils the trajectory of domestication and the origin of high carotenoid orange carrot.</title>
        <authorList>
            <person name="Iorizzo M."/>
            <person name="Ellison S."/>
            <person name="Senalik D."/>
            <person name="Macko-Podgorni A."/>
            <person name="Grzebelus D."/>
            <person name="Bostan H."/>
            <person name="Rolling W."/>
            <person name="Curaba J."/>
            <person name="Simon P."/>
        </authorList>
    </citation>
    <scope>NUCLEOTIDE SEQUENCE</scope>
    <source>
        <tissue evidence="3">Leaf</tissue>
    </source>
</reference>
<keyword evidence="4" id="KW-1185">Reference proteome</keyword>
<gene>
    <name evidence="2" type="ORF">DCAR_019138</name>
    <name evidence="3" type="ORF">DCAR_0521901</name>
</gene>
<dbReference type="Proteomes" id="UP000077755">
    <property type="component" value="Chromosome 5"/>
</dbReference>
<proteinExistence type="predicted"/>
<feature type="compositionally biased region" description="Low complexity" evidence="1">
    <location>
        <begin position="434"/>
        <end position="445"/>
    </location>
</feature>
<name>A0A164ZGK3_DAUCS</name>
<dbReference type="AlphaFoldDB" id="A0A164ZGK3"/>
<accession>A0A164ZGK3</accession>
<evidence type="ECO:0000313" key="2">
    <source>
        <dbReference type="EMBL" id="KZM95896.1"/>
    </source>
</evidence>
<evidence type="ECO:0000256" key="1">
    <source>
        <dbReference type="SAM" id="MobiDB-lite"/>
    </source>
</evidence>
<dbReference type="Gramene" id="KZM95896">
    <property type="protein sequence ID" value="KZM95896"/>
    <property type="gene ID" value="DCAR_019138"/>
</dbReference>
<dbReference type="EMBL" id="CP093347">
    <property type="protein sequence ID" value="WOH02512.1"/>
    <property type="molecule type" value="Genomic_DNA"/>
</dbReference>
<reference evidence="2" key="1">
    <citation type="journal article" date="2016" name="Nat. Genet.">
        <title>A high-quality carrot genome assembly provides new insights into carotenoid accumulation and asterid genome evolution.</title>
        <authorList>
            <person name="Iorizzo M."/>
            <person name="Ellison S."/>
            <person name="Senalik D."/>
            <person name="Zeng P."/>
            <person name="Satapoomin P."/>
            <person name="Huang J."/>
            <person name="Bowman M."/>
            <person name="Iovene M."/>
            <person name="Sanseverino W."/>
            <person name="Cavagnaro P."/>
            <person name="Yildiz M."/>
            <person name="Macko-Podgorni A."/>
            <person name="Moranska E."/>
            <person name="Grzebelus E."/>
            <person name="Grzebelus D."/>
            <person name="Ashrafi H."/>
            <person name="Zheng Z."/>
            <person name="Cheng S."/>
            <person name="Spooner D."/>
            <person name="Van Deynze A."/>
            <person name="Simon P."/>
        </authorList>
    </citation>
    <scope>NUCLEOTIDE SEQUENCE [LARGE SCALE GENOMIC DNA]</scope>
    <source>
        <tissue evidence="2">Leaf</tissue>
    </source>
</reference>
<dbReference type="PANTHER" id="PTHR33527:SF28">
    <property type="entry name" value="GB|AAD43168.1"/>
    <property type="match status" value="1"/>
</dbReference>
<dbReference type="PANTHER" id="PTHR33527">
    <property type="entry name" value="OS07G0274300 PROTEIN"/>
    <property type="match status" value="1"/>
</dbReference>
<evidence type="ECO:0000313" key="4">
    <source>
        <dbReference type="Proteomes" id="UP000077755"/>
    </source>
</evidence>
<organism evidence="2">
    <name type="scientific">Daucus carota subsp. sativus</name>
    <name type="common">Carrot</name>
    <dbReference type="NCBI Taxonomy" id="79200"/>
    <lineage>
        <taxon>Eukaryota</taxon>
        <taxon>Viridiplantae</taxon>
        <taxon>Streptophyta</taxon>
        <taxon>Embryophyta</taxon>
        <taxon>Tracheophyta</taxon>
        <taxon>Spermatophyta</taxon>
        <taxon>Magnoliopsida</taxon>
        <taxon>eudicotyledons</taxon>
        <taxon>Gunneridae</taxon>
        <taxon>Pentapetalae</taxon>
        <taxon>asterids</taxon>
        <taxon>campanulids</taxon>
        <taxon>Apiales</taxon>
        <taxon>Apiaceae</taxon>
        <taxon>Apioideae</taxon>
        <taxon>Scandiceae</taxon>
        <taxon>Daucinae</taxon>
        <taxon>Daucus</taxon>
        <taxon>Daucus sect. Daucus</taxon>
    </lineage>
</organism>
<dbReference type="EMBL" id="LNRQ01000005">
    <property type="protein sequence ID" value="KZM95896.1"/>
    <property type="molecule type" value="Genomic_DNA"/>
</dbReference>
<feature type="region of interest" description="Disordered" evidence="1">
    <location>
        <begin position="431"/>
        <end position="453"/>
    </location>
</feature>
<protein>
    <submittedName>
        <fullName evidence="2">Uncharacterized protein</fullName>
    </submittedName>
</protein>
<evidence type="ECO:0000313" key="3">
    <source>
        <dbReference type="EMBL" id="WOH02512.1"/>
    </source>
</evidence>
<sequence length="453" mass="50019">MAFSNTVFPRIPLHNQVTDEEPTLFHTIDRMLTRKLIRSLNRNSTDAIDVVAFLLWLEKDKLSVNGVYKVLTEWPNHLVGMLADQVLALLEWLRNDVLVWERRGDISLIQELCQEVLSFINLHQRRFEIMQGKDQIKGEMAERAFRETFPGESYENRNVQDHVGLGNGAGAGVGNTNGGVGYDSRNNSGVHERGLGAGGTGNIGPREVLRNNIGRAGLGIGNRFGVQNVAGGSRTGVHFGNIGGHHYGPRSFGVQLGAPHLRNINLGRAGFNASQRYIHDPRRIMNENRYGVGYGVRSAPVSPVPQTVHRFVPHPLHYAMNPNVPRSGTRDDIVLGYQQPENMNDGGSAVEPSLNNVPYGPRMGHVDSNGDQVNTRSPIAESELAVLLRGLNITDEETDVHEDDRTVFLTFSRGYPLTESDIWGFFTRKKNGASSSRMSSSASTSQQPDHEAS</sequence>